<evidence type="ECO:0000313" key="1">
    <source>
        <dbReference type="EMBL" id="CBH75197.1"/>
    </source>
</evidence>
<evidence type="ECO:0008006" key="2">
    <source>
        <dbReference type="Google" id="ProtNLM"/>
    </source>
</evidence>
<accession>E6PFG1</accession>
<sequence>MKPILATLDEAQRELWSDLAPAAHLGFVLYGGTAVALRYGHRLSIDFDFFTERALDKIALRSAMPLLQGATVLQDSIDTLTVLTATPRPVKLSFFGSLSIGRVGEPERTDDGVLVVASSLDLLATKWKAIFDRIEAKDYLDIAAIVRGGTSLDDGLAAGRALFGSAFQASEALKALVYFHGGDLDELSAEDREYLIAAASAVRRIPAMQRVSSSLSVG</sequence>
<organism evidence="1">
    <name type="scientific">mine drainage metagenome</name>
    <dbReference type="NCBI Taxonomy" id="410659"/>
    <lineage>
        <taxon>unclassified sequences</taxon>
        <taxon>metagenomes</taxon>
        <taxon>ecological metagenomes</taxon>
    </lineage>
</organism>
<dbReference type="Pfam" id="PF08843">
    <property type="entry name" value="AbiEii"/>
    <property type="match status" value="1"/>
</dbReference>
<reference evidence="1" key="1">
    <citation type="submission" date="2009-10" db="EMBL/GenBank/DDBJ databases">
        <title>Diversity of trophic interactions inside an arsenic-rich microbial ecosystem.</title>
        <authorList>
            <person name="Bertin P.N."/>
            <person name="Heinrich-Salmeron A."/>
            <person name="Pelletier E."/>
            <person name="Goulhen-Chollet F."/>
            <person name="Arsene-Ploetze F."/>
            <person name="Gallien S."/>
            <person name="Calteau A."/>
            <person name="Vallenet D."/>
            <person name="Casiot C."/>
            <person name="Chane-Woon-Ming B."/>
            <person name="Giloteaux L."/>
            <person name="Barakat M."/>
            <person name="Bonnefoy V."/>
            <person name="Bruneel O."/>
            <person name="Chandler M."/>
            <person name="Cleiss J."/>
            <person name="Duran R."/>
            <person name="Elbaz-Poulichet F."/>
            <person name="Fonknechten N."/>
            <person name="Lauga B."/>
            <person name="Mornico D."/>
            <person name="Ortet P."/>
            <person name="Schaeffer C."/>
            <person name="Siguier P."/>
            <person name="Alexander Thil Smith A."/>
            <person name="Van Dorsselaer A."/>
            <person name="Weissenbach J."/>
            <person name="Medigue C."/>
            <person name="Le Paslier D."/>
        </authorList>
    </citation>
    <scope>NUCLEOTIDE SEQUENCE</scope>
</reference>
<comment type="caution">
    <text evidence="1">The sequence shown here is derived from an EMBL/GenBank/DDBJ whole genome shotgun (WGS) entry which is preliminary data.</text>
</comment>
<dbReference type="EMBL" id="CABL01000006">
    <property type="protein sequence ID" value="CBH75197.1"/>
    <property type="molecule type" value="Genomic_DNA"/>
</dbReference>
<gene>
    <name evidence="1" type="ORF">CARN1_1522</name>
</gene>
<dbReference type="AlphaFoldDB" id="E6PFG1"/>
<name>E6PFG1_9ZZZZ</name>
<proteinExistence type="predicted"/>
<dbReference type="InterPro" id="IPR014942">
    <property type="entry name" value="AbiEii"/>
</dbReference>
<protein>
    <recommendedName>
        <fullName evidence="2">Protein containing DUF1814</fullName>
    </recommendedName>
</protein>